<dbReference type="AlphaFoldDB" id="A0AAE4LKE2"/>
<accession>A0AAE4LKE2</accession>
<dbReference type="Proteomes" id="UP001181347">
    <property type="component" value="Unassembled WGS sequence"/>
</dbReference>
<reference evidence="1" key="1">
    <citation type="submission" date="2023-10" db="EMBL/GenBank/DDBJ databases">
        <title>Genome Sequence of the Bacteria from From Gut Wall in Crohn's Disease.</title>
        <authorList>
            <person name="Rodriguez-Palacios A."/>
        </authorList>
    </citation>
    <scope>NUCLEOTIDE SEQUENCE</scope>
    <source>
        <strain evidence="1">CavFT-hAR58</strain>
    </source>
</reference>
<gene>
    <name evidence="1" type="ORF">RVH17_05210</name>
</gene>
<name>A0AAE4LKE2_9BACT</name>
<comment type="caution">
    <text evidence="1">The sequence shown here is derived from an EMBL/GenBank/DDBJ whole genome shotgun (WGS) entry which is preliminary data.</text>
</comment>
<proteinExistence type="predicted"/>
<evidence type="ECO:0000313" key="1">
    <source>
        <dbReference type="EMBL" id="MDU0259519.1"/>
    </source>
</evidence>
<protein>
    <submittedName>
        <fullName evidence="1">Uncharacterized protein</fullName>
    </submittedName>
</protein>
<dbReference type="EMBL" id="JAWDES010000004">
    <property type="protein sequence ID" value="MDU0259519.1"/>
    <property type="molecule type" value="Genomic_DNA"/>
</dbReference>
<dbReference type="RefSeq" id="WP_014774722.1">
    <property type="nucleotide sequence ID" value="NZ_BAAFKU010000013.1"/>
</dbReference>
<organism evidence="1 2">
    <name type="scientific">Alistipes finegoldii</name>
    <dbReference type="NCBI Taxonomy" id="214856"/>
    <lineage>
        <taxon>Bacteria</taxon>
        <taxon>Pseudomonadati</taxon>
        <taxon>Bacteroidota</taxon>
        <taxon>Bacteroidia</taxon>
        <taxon>Bacteroidales</taxon>
        <taxon>Rikenellaceae</taxon>
        <taxon>Alistipes</taxon>
    </lineage>
</organism>
<evidence type="ECO:0000313" key="2">
    <source>
        <dbReference type="Proteomes" id="UP001181347"/>
    </source>
</evidence>
<sequence length="90" mass="10661">MRKQHYTAEIPVSNPYNIAAFEDLVSNIQAGYNEEKRLKNAAFEFMIDRGIYLEFHEWLHAPEHKEHGSDVMGRLRMYMTGNRLTKIFSR</sequence>